<dbReference type="CDD" id="cd00830">
    <property type="entry name" value="KAS_III"/>
    <property type="match status" value="1"/>
</dbReference>
<dbReference type="InterPro" id="IPR016039">
    <property type="entry name" value="Thiolase-like"/>
</dbReference>
<protein>
    <submittedName>
        <fullName evidence="5">3-oxoacyl-[acyl-carrier-protein] synthase 3</fullName>
        <ecNumber evidence="5">2.3.1.180</ecNumber>
    </submittedName>
</protein>
<dbReference type="Gene3D" id="3.40.47.10">
    <property type="match status" value="1"/>
</dbReference>
<keyword evidence="2 5" id="KW-0012">Acyltransferase</keyword>
<dbReference type="GO" id="GO:0044550">
    <property type="term" value="P:secondary metabolite biosynthetic process"/>
    <property type="evidence" value="ECO:0007669"/>
    <property type="project" value="TreeGrafter"/>
</dbReference>
<dbReference type="GO" id="GO:0004315">
    <property type="term" value="F:3-oxoacyl-[acyl-carrier-protein] synthase activity"/>
    <property type="evidence" value="ECO:0007669"/>
    <property type="project" value="InterPro"/>
</dbReference>
<dbReference type="AlphaFoldDB" id="A0A644XLR1"/>
<accession>A0A644XLR1</accession>
<name>A0A644XLR1_9ZZZZ</name>
<dbReference type="PANTHER" id="PTHR34069">
    <property type="entry name" value="3-OXOACYL-[ACYL-CARRIER-PROTEIN] SYNTHASE 3"/>
    <property type="match status" value="1"/>
</dbReference>
<proteinExistence type="predicted"/>
<reference evidence="5" key="1">
    <citation type="submission" date="2019-08" db="EMBL/GenBank/DDBJ databases">
        <authorList>
            <person name="Kucharzyk K."/>
            <person name="Murdoch R.W."/>
            <person name="Higgins S."/>
            <person name="Loffler F."/>
        </authorList>
    </citation>
    <scope>NUCLEOTIDE SEQUENCE</scope>
</reference>
<evidence type="ECO:0000259" key="4">
    <source>
        <dbReference type="Pfam" id="PF08545"/>
    </source>
</evidence>
<feature type="domain" description="Beta-ketoacyl-[acyl-carrier-protein] synthase III N-terminal" evidence="4">
    <location>
        <begin position="113"/>
        <end position="183"/>
    </location>
</feature>
<comment type="caution">
    <text evidence="5">The sequence shown here is derived from an EMBL/GenBank/DDBJ whole genome shotgun (WGS) entry which is preliminary data.</text>
</comment>
<dbReference type="InterPro" id="IPR013747">
    <property type="entry name" value="ACP_syn_III_C"/>
</dbReference>
<evidence type="ECO:0000259" key="3">
    <source>
        <dbReference type="Pfam" id="PF08541"/>
    </source>
</evidence>
<dbReference type="Pfam" id="PF08545">
    <property type="entry name" value="ACP_syn_III"/>
    <property type="match status" value="1"/>
</dbReference>
<dbReference type="EMBL" id="VSSQ01002396">
    <property type="protein sequence ID" value="MPM15163.1"/>
    <property type="molecule type" value="Genomic_DNA"/>
</dbReference>
<organism evidence="5">
    <name type="scientific">bioreactor metagenome</name>
    <dbReference type="NCBI Taxonomy" id="1076179"/>
    <lineage>
        <taxon>unclassified sequences</taxon>
        <taxon>metagenomes</taxon>
        <taxon>ecological metagenomes</taxon>
    </lineage>
</organism>
<dbReference type="SUPFAM" id="SSF53901">
    <property type="entry name" value="Thiolase-like"/>
    <property type="match status" value="1"/>
</dbReference>
<evidence type="ECO:0000313" key="5">
    <source>
        <dbReference type="EMBL" id="MPM15163.1"/>
    </source>
</evidence>
<sequence length="353" mass="38378">MADIILKNIRIAGISACVPSNVSYISDYTLFSETELANFQKTVGVHQRRVVGQGTVTSDLCAFAARKLMDKLSWDPSSVDALIFVTQTSDYVIPSTAIILQNKLGLPNSCLAFDINLGCSGYVVGLQTAASLINPTGIRRVIFLAGDIASHNMSYFDKSTYPLFGDAGSATAVEYCENAPDAFFSTASDGKEFDALYVKAGGTRHMANPESFEYHEYPGGIRRTDTQMILDGLRVFNFSITRVPPQIEKVLALASSSVDSTDFFFLHQANRIMVETIRKKLRIPPEKCPYSIDMFGNTSSASIPVTMCHTIGNETKGISASLLLSGFGIGLSWATASLKLSETIVLPIAEYHE</sequence>
<dbReference type="EC" id="2.3.1.180" evidence="5"/>
<gene>
    <name evidence="5" type="primary">fabH_30</name>
    <name evidence="5" type="ORF">SDC9_61529</name>
</gene>
<feature type="domain" description="Beta-ketoacyl-[acyl-carrier-protein] synthase III C-terminal" evidence="3">
    <location>
        <begin position="254"/>
        <end position="339"/>
    </location>
</feature>
<dbReference type="Pfam" id="PF08541">
    <property type="entry name" value="ACP_syn_III_C"/>
    <property type="match status" value="1"/>
</dbReference>
<dbReference type="GO" id="GO:0006633">
    <property type="term" value="P:fatty acid biosynthetic process"/>
    <property type="evidence" value="ECO:0007669"/>
    <property type="project" value="InterPro"/>
</dbReference>
<dbReference type="GO" id="GO:0033818">
    <property type="term" value="F:beta-ketoacyl-acyl-carrier-protein synthase III activity"/>
    <property type="evidence" value="ECO:0007669"/>
    <property type="project" value="UniProtKB-EC"/>
</dbReference>
<evidence type="ECO:0000256" key="2">
    <source>
        <dbReference type="ARBA" id="ARBA00023315"/>
    </source>
</evidence>
<dbReference type="InterPro" id="IPR013751">
    <property type="entry name" value="ACP_syn_III_N"/>
</dbReference>
<evidence type="ECO:0000256" key="1">
    <source>
        <dbReference type="ARBA" id="ARBA00022679"/>
    </source>
</evidence>
<dbReference type="PANTHER" id="PTHR34069:SF2">
    <property type="entry name" value="BETA-KETOACYL-[ACYL-CARRIER-PROTEIN] SYNTHASE III"/>
    <property type="match status" value="1"/>
</dbReference>
<keyword evidence="1 5" id="KW-0808">Transferase</keyword>